<sequence length="110" mass="12017">MLIFFLLCSVYCAAVAGFVRTGSIAERIFNFASSVISFAMSLSSTMLLYSHYTWEAPGLWETTLMASSPPMIGVCIGYWVSKRLQKHDLKPGGIDLASSPGDEDPSEGRQ</sequence>
<keyword evidence="2" id="KW-0812">Transmembrane</keyword>
<dbReference type="AlphaFoldDB" id="A0AAD0PWB6"/>
<feature type="compositionally biased region" description="Acidic residues" evidence="1">
    <location>
        <begin position="101"/>
        <end position="110"/>
    </location>
</feature>
<organism evidence="3 4">
    <name type="scientific">Pseudomonas amygdali pv. lachrymans str. M301315</name>
    <dbReference type="NCBI Taxonomy" id="629260"/>
    <lineage>
        <taxon>Bacteria</taxon>
        <taxon>Pseudomonadati</taxon>
        <taxon>Pseudomonadota</taxon>
        <taxon>Gammaproteobacteria</taxon>
        <taxon>Pseudomonadales</taxon>
        <taxon>Pseudomonadaceae</taxon>
        <taxon>Pseudomonas</taxon>
        <taxon>Pseudomonas amygdali</taxon>
    </lineage>
</organism>
<dbReference type="EMBL" id="CP031226">
    <property type="protein sequence ID" value="AXH59954.1"/>
    <property type="molecule type" value="Genomic_DNA"/>
</dbReference>
<evidence type="ECO:0000256" key="2">
    <source>
        <dbReference type="SAM" id="Phobius"/>
    </source>
</evidence>
<geneLocation type="plasmid" evidence="4">
    <name>pmppla107</name>
</geneLocation>
<proteinExistence type="predicted"/>
<evidence type="ECO:0000256" key="1">
    <source>
        <dbReference type="SAM" id="MobiDB-lite"/>
    </source>
</evidence>
<evidence type="ECO:0000313" key="4">
    <source>
        <dbReference type="Proteomes" id="UP000006426"/>
    </source>
</evidence>
<name>A0AAD0PWB6_PSEAV</name>
<dbReference type="Proteomes" id="UP000006426">
    <property type="component" value="Plasmid pmppla107"/>
</dbReference>
<gene>
    <name evidence="3" type="ORF">PLA107_032530</name>
</gene>
<feature type="transmembrane region" description="Helical" evidence="2">
    <location>
        <begin position="62"/>
        <end position="81"/>
    </location>
</feature>
<keyword evidence="2" id="KW-1133">Transmembrane helix</keyword>
<reference evidence="3 4" key="1">
    <citation type="journal article" date="2011" name="PLoS Pathog.">
        <title>Dynamic evolution of pathogenicity revealed by sequencing and comparative genomics of 19 Pseudomonas syringae isolates.</title>
        <authorList>
            <person name="Baltrus D.A."/>
            <person name="Nishimura M.T."/>
            <person name="Romanchuk A."/>
            <person name="Chang J.H."/>
            <person name="Mukhtar M.S."/>
            <person name="Cherkis K."/>
            <person name="Roach J."/>
            <person name="Grant S.R."/>
            <person name="Jones C.D."/>
            <person name="Dangl J.L."/>
        </authorList>
    </citation>
    <scope>NUCLEOTIDE SEQUENCE [LARGE SCALE GENOMIC DNA]</scope>
    <source>
        <strain evidence="3 4">M301315</strain>
    </source>
</reference>
<keyword evidence="2" id="KW-0472">Membrane</keyword>
<feature type="region of interest" description="Disordered" evidence="1">
    <location>
        <begin position="91"/>
        <end position="110"/>
    </location>
</feature>
<keyword evidence="3" id="KW-0614">Plasmid</keyword>
<protein>
    <submittedName>
        <fullName evidence="3">Uncharacterized protein</fullName>
    </submittedName>
</protein>
<evidence type="ECO:0000313" key="3">
    <source>
        <dbReference type="EMBL" id="AXH59954.1"/>
    </source>
</evidence>
<accession>A0AAD0PWB6</accession>